<dbReference type="SUPFAM" id="SSF51735">
    <property type="entry name" value="NAD(P)-binding Rossmann-fold domains"/>
    <property type="match status" value="1"/>
</dbReference>
<organism evidence="3 4">
    <name type="scientific">Virgisporangium ochraceum</name>
    <dbReference type="NCBI Taxonomy" id="65505"/>
    <lineage>
        <taxon>Bacteria</taxon>
        <taxon>Bacillati</taxon>
        <taxon>Actinomycetota</taxon>
        <taxon>Actinomycetes</taxon>
        <taxon>Micromonosporales</taxon>
        <taxon>Micromonosporaceae</taxon>
        <taxon>Virgisporangium</taxon>
    </lineage>
</organism>
<dbReference type="PANTHER" id="PTHR43245">
    <property type="entry name" value="BIFUNCTIONAL POLYMYXIN RESISTANCE PROTEIN ARNA"/>
    <property type="match status" value="1"/>
</dbReference>
<dbReference type="PANTHER" id="PTHR43245:SF52">
    <property type="entry name" value="NAD-DEPENDENT EPIMERASE_DEHYDRATASE"/>
    <property type="match status" value="1"/>
</dbReference>
<dbReference type="Gene3D" id="3.40.50.720">
    <property type="entry name" value="NAD(P)-binding Rossmann-like Domain"/>
    <property type="match status" value="1"/>
</dbReference>
<name>A0A8J4EG68_9ACTN</name>
<protein>
    <recommendedName>
        <fullName evidence="2">NAD-dependent epimerase/dehydratase domain-containing protein</fullName>
    </recommendedName>
</protein>
<proteinExistence type="predicted"/>
<reference evidence="3" key="1">
    <citation type="submission" date="2021-01" db="EMBL/GenBank/DDBJ databases">
        <title>Whole genome shotgun sequence of Virgisporangium ochraceum NBRC 16418.</title>
        <authorList>
            <person name="Komaki H."/>
            <person name="Tamura T."/>
        </authorList>
    </citation>
    <scope>NUCLEOTIDE SEQUENCE</scope>
    <source>
        <strain evidence="3">NBRC 16418</strain>
    </source>
</reference>
<dbReference type="Pfam" id="PF01370">
    <property type="entry name" value="Epimerase"/>
    <property type="match status" value="1"/>
</dbReference>
<gene>
    <name evidence="3" type="ORF">Voc01_093420</name>
</gene>
<dbReference type="Proteomes" id="UP000635606">
    <property type="component" value="Unassembled WGS sequence"/>
</dbReference>
<feature type="compositionally biased region" description="Polar residues" evidence="1">
    <location>
        <begin position="1"/>
        <end position="10"/>
    </location>
</feature>
<dbReference type="EMBL" id="BOPH01000135">
    <property type="protein sequence ID" value="GIJ74425.1"/>
    <property type="molecule type" value="Genomic_DNA"/>
</dbReference>
<sequence>MSDGKPSSTRRAAPARGTSSRRQSTGKTTGKAAKADKPVVLVTGVGRYLGARVAARLAGDPAIGRVIGIDPNPTTAGVDLAGVELRESQLRTGELLKLFGSNDVTAVAHLAVATAPESQRGGRAAMKESNVIGTMQLLAACQQAPRLRKLVVRSSTAAYGASFRDPAVFTEDTEPRDVPRGGFARDVLDIEGYVRGFCRRRRDVAATVLRFAPFIGQQAETRLSRYFSMPVVPTVLGRDPRLQFVHVDDALEVLHRAIVGTHPGTYNVAGRGVLTLNQAIRRAGRIAAPTLEPGLSGVAAFAKRSGMLDFSLDQLDLFVHGRVVDTTALIEEFGFEPRTTAEAFDEFVRAQQPGPLRPQRLREAEKLILERIRRVRSALESSLESSSDD</sequence>
<dbReference type="InterPro" id="IPR050177">
    <property type="entry name" value="Lipid_A_modif_metabolic_enz"/>
</dbReference>
<evidence type="ECO:0000313" key="3">
    <source>
        <dbReference type="EMBL" id="GIJ74425.1"/>
    </source>
</evidence>
<comment type="caution">
    <text evidence="3">The sequence shown here is derived from an EMBL/GenBank/DDBJ whole genome shotgun (WGS) entry which is preliminary data.</text>
</comment>
<evidence type="ECO:0000259" key="2">
    <source>
        <dbReference type="Pfam" id="PF01370"/>
    </source>
</evidence>
<dbReference type="InterPro" id="IPR001509">
    <property type="entry name" value="Epimerase_deHydtase"/>
</dbReference>
<dbReference type="AlphaFoldDB" id="A0A8J4EG68"/>
<feature type="domain" description="NAD-dependent epimerase/dehydratase" evidence="2">
    <location>
        <begin position="40"/>
        <end position="269"/>
    </location>
</feature>
<feature type="region of interest" description="Disordered" evidence="1">
    <location>
        <begin position="1"/>
        <end position="34"/>
    </location>
</feature>
<evidence type="ECO:0000256" key="1">
    <source>
        <dbReference type="SAM" id="MobiDB-lite"/>
    </source>
</evidence>
<accession>A0A8J4EG68</accession>
<keyword evidence="4" id="KW-1185">Reference proteome</keyword>
<evidence type="ECO:0000313" key="4">
    <source>
        <dbReference type="Proteomes" id="UP000635606"/>
    </source>
</evidence>
<dbReference type="InterPro" id="IPR036291">
    <property type="entry name" value="NAD(P)-bd_dom_sf"/>
</dbReference>